<feature type="region of interest" description="Disordered" evidence="12">
    <location>
        <begin position="385"/>
        <end position="406"/>
    </location>
</feature>
<dbReference type="FunFam" id="3.40.50.2300:FF:000145">
    <property type="entry name" value="Glutamate receptor, metabotropic"/>
    <property type="match status" value="1"/>
</dbReference>
<feature type="compositionally biased region" description="Low complexity" evidence="12">
    <location>
        <begin position="394"/>
        <end position="406"/>
    </location>
</feature>
<dbReference type="InterPro" id="IPR038550">
    <property type="entry name" value="GPCR_3_9-Cys_sf"/>
</dbReference>
<dbReference type="PRINTS" id="PR00593">
    <property type="entry name" value="MTABOTROPICR"/>
</dbReference>
<protein>
    <submittedName>
        <fullName evidence="16">G_PROTEIN_RECEP_F3_4 domain-containing protein</fullName>
    </submittedName>
</protein>
<evidence type="ECO:0000256" key="11">
    <source>
        <dbReference type="ARBA" id="ARBA00023224"/>
    </source>
</evidence>
<feature type="signal peptide" evidence="14">
    <location>
        <begin position="1"/>
        <end position="21"/>
    </location>
</feature>
<dbReference type="InterPro" id="IPR000162">
    <property type="entry name" value="GPCR_3_mtglu_rcpt"/>
</dbReference>
<keyword evidence="5 14" id="KW-0732">Signal</keyword>
<evidence type="ECO:0000256" key="13">
    <source>
        <dbReference type="SAM" id="Phobius"/>
    </source>
</evidence>
<keyword evidence="7" id="KW-0297">G-protein coupled receptor</keyword>
<dbReference type="InterPro" id="IPR000337">
    <property type="entry name" value="GPCR_3"/>
</dbReference>
<dbReference type="Pfam" id="PF00003">
    <property type="entry name" value="7tm_3"/>
    <property type="match status" value="1"/>
</dbReference>
<evidence type="ECO:0000256" key="14">
    <source>
        <dbReference type="SAM" id="SignalP"/>
    </source>
</evidence>
<feature type="domain" description="G-protein coupled receptors family 3 profile" evidence="15">
    <location>
        <begin position="617"/>
        <end position="881"/>
    </location>
</feature>
<evidence type="ECO:0000256" key="9">
    <source>
        <dbReference type="ARBA" id="ARBA00023170"/>
    </source>
</evidence>
<evidence type="ECO:0000256" key="6">
    <source>
        <dbReference type="ARBA" id="ARBA00022989"/>
    </source>
</evidence>
<evidence type="ECO:0000256" key="7">
    <source>
        <dbReference type="ARBA" id="ARBA00023040"/>
    </source>
</evidence>
<reference evidence="16" key="1">
    <citation type="submission" date="2019-11" db="UniProtKB">
        <authorList>
            <consortium name="WormBaseParasite"/>
        </authorList>
    </citation>
    <scope>IDENTIFICATION</scope>
    <source>
        <strain evidence="16">Puerto Rican</strain>
    </source>
</reference>
<name>A0A5K4F494_SCHMA</name>
<dbReference type="AlphaFoldDB" id="A0A5K4F494"/>
<dbReference type="STRING" id="6183.A0A5K4F494"/>
<comment type="subcellular location">
    <subcellularLocation>
        <location evidence="1">Cell membrane</location>
        <topology evidence="1">Multi-pass membrane protein</topology>
    </subcellularLocation>
</comment>
<comment type="similarity">
    <text evidence="2">Belongs to the G-protein coupled receptor 3 family.</text>
</comment>
<feature type="transmembrane region" description="Helical" evidence="13">
    <location>
        <begin position="616"/>
        <end position="642"/>
    </location>
</feature>
<dbReference type="Gene3D" id="2.10.50.30">
    <property type="entry name" value="GPCR, family 3, nine cysteines domain"/>
    <property type="match status" value="1"/>
</dbReference>
<dbReference type="PANTHER" id="PTHR24060">
    <property type="entry name" value="METABOTROPIC GLUTAMATE RECEPTOR"/>
    <property type="match status" value="1"/>
</dbReference>
<dbReference type="PROSITE" id="PS00981">
    <property type="entry name" value="G_PROTEIN_RECEP_F3_3"/>
    <property type="match status" value="1"/>
</dbReference>
<keyword evidence="9" id="KW-0675">Receptor</keyword>
<evidence type="ECO:0000256" key="3">
    <source>
        <dbReference type="ARBA" id="ARBA00022475"/>
    </source>
</evidence>
<keyword evidence="6 13" id="KW-1133">Transmembrane helix</keyword>
<dbReference type="GO" id="GO:0004930">
    <property type="term" value="F:G protein-coupled receptor activity"/>
    <property type="evidence" value="ECO:0007669"/>
    <property type="project" value="UniProtKB-KW"/>
</dbReference>
<keyword evidence="10" id="KW-0325">Glycoprotein</keyword>
<evidence type="ECO:0000256" key="5">
    <source>
        <dbReference type="ARBA" id="ARBA00022729"/>
    </source>
</evidence>
<dbReference type="InterPro" id="IPR017978">
    <property type="entry name" value="GPCR_3_C"/>
</dbReference>
<dbReference type="InterPro" id="IPR050726">
    <property type="entry name" value="mGluR"/>
</dbReference>
<organism evidence="16">
    <name type="scientific">Schistosoma mansoni</name>
    <name type="common">Blood fluke</name>
    <dbReference type="NCBI Taxonomy" id="6183"/>
    <lineage>
        <taxon>Eukaryota</taxon>
        <taxon>Metazoa</taxon>
        <taxon>Spiralia</taxon>
        <taxon>Lophotrochozoa</taxon>
        <taxon>Platyhelminthes</taxon>
        <taxon>Trematoda</taxon>
        <taxon>Digenea</taxon>
        <taxon>Strigeidida</taxon>
        <taxon>Schistosomatoidea</taxon>
        <taxon>Schistosomatidae</taxon>
        <taxon>Schistosoma</taxon>
    </lineage>
</organism>
<evidence type="ECO:0000256" key="12">
    <source>
        <dbReference type="SAM" id="MobiDB-lite"/>
    </source>
</evidence>
<dbReference type="InterPro" id="IPR017979">
    <property type="entry name" value="GPCR_3_CS"/>
</dbReference>
<dbReference type="GO" id="GO:0005886">
    <property type="term" value="C:plasma membrane"/>
    <property type="evidence" value="ECO:0007669"/>
    <property type="project" value="UniProtKB-SubCell"/>
</dbReference>
<evidence type="ECO:0000259" key="15">
    <source>
        <dbReference type="PROSITE" id="PS50259"/>
    </source>
</evidence>
<dbReference type="FunFam" id="2.10.50.30:FF:000004">
    <property type="entry name" value="Taste receptor type 1 member 3-like protein"/>
    <property type="match status" value="1"/>
</dbReference>
<evidence type="ECO:0000256" key="4">
    <source>
        <dbReference type="ARBA" id="ARBA00022692"/>
    </source>
</evidence>
<keyword evidence="11" id="KW-0807">Transducer</keyword>
<dbReference type="WBParaSite" id="Smp_305430.2">
    <property type="protein sequence ID" value="Smp_305430.2"/>
    <property type="gene ID" value="Smp_305430"/>
</dbReference>
<keyword evidence="3" id="KW-1003">Cell membrane</keyword>
<dbReference type="PRINTS" id="PR00248">
    <property type="entry name" value="GPCRMGR"/>
</dbReference>
<dbReference type="InParanoid" id="A0A5K4F494"/>
<feature type="chain" id="PRO_5024364000" evidence="14">
    <location>
        <begin position="22"/>
        <end position="1262"/>
    </location>
</feature>
<feature type="transmembrane region" description="Helical" evidence="13">
    <location>
        <begin position="807"/>
        <end position="831"/>
    </location>
</feature>
<feature type="transmembrane region" description="Helical" evidence="13">
    <location>
        <begin position="776"/>
        <end position="795"/>
    </location>
</feature>
<dbReference type="SUPFAM" id="SSF53822">
    <property type="entry name" value="Periplasmic binding protein-like I"/>
    <property type="match status" value="1"/>
</dbReference>
<dbReference type="ExpressionAtlas" id="A0A5K4F494">
    <property type="expression patterns" value="baseline"/>
</dbReference>
<evidence type="ECO:0000313" key="16">
    <source>
        <dbReference type="WBParaSite" id="Smp_305430.2"/>
    </source>
</evidence>
<evidence type="ECO:0000256" key="2">
    <source>
        <dbReference type="ARBA" id="ARBA00007242"/>
    </source>
</evidence>
<sequence>MKYKVMLITLMIILWFHLVTIINCLQRKYDKNTVASIPGDIMLGGLFPVHTSGVTTCESINPERGIQRVEAMLFTLDEINNNSKLLPGLTLGTTIRDTCSDTNHALEQALKFVQASTGSSSQLNKMNEHSENLNTRGVVGSSYSSVTILVANLFRLFSLPQISYASTTAILSDKRAFPLFARTVPSDVVQAQAMATLVSAHNWTYVSTVRSAGDYGDSGMDAFWKEADKLGVCIAAREVIRGNTGPEDLDNIVNVLSKDFAKARVVVLFTGMDHTKLLLDAVRRAGLVNHFVWIASDGWGRENVPVSNNSREANGALTIEIQAEPIKAFTDYYLSLGRENHRNPWFREYWQDLLQCRESSTKRRERKSTSSRRYFMSKLSKNETNLENSHEISTESSSLPSSCSDSPNLKLRDILGPDFKQEAKIQFVYDAVYAFASGLHILQKKLCPGNPHHPKWNKRSCLEKMLSYPGTAFYQLIINTSFTDNYGNYVAFDENGDGYGQYSIYNYARDPYTGQYHYRLVGDFQGGKLTMRARPIWPGGESKKFPVSQCSEECGFGEVRRLDKKQQCCWSCETCGVDQRVVNLTHCETCPFQHWPSKDKRTCELLELHYIDISTWFAIVPITFSSLGILITGGVILTWVFYSDTPLIRATGRELAYVQLAGCLVCYSCAFILIARPSIFTCSLQRILIGLGFAMMYASLLTKTNRIARIFDAAKRTTKRPVYISPRSQLAISGSLIALQLSLSAIWFGFDSPDTRIDEIRPGYLVLRCAMKDKSFLISLAYNMILIIVCTAYAVKTRQIPENFNESKFIGFTMYTTCIIWLAFLPMYYATISNHQIQIATLCISINLSASVMLCCLFFPKLYIIYLRPEKNVRRLTMNNMTAKQKFANLVKEKSAINVCVSNYTSDNTSLTVSSSTKTGLQTDSDKGILTSPGNPTQSTVTNTSYLKLDSELDDSIFYVLQTAFQNKKNKDNQFFNEPSRSNSSITQSVQVICNPIVSDYIVLATTTTTTTTSSITRTSITVADDKQSPAYVNTLFINYLNEKQNDYLSNKSYNNNFPTPTPLLLDNIPNRLSLINSVYCDEDNMTTEDEDNYTIIAKTSFSTISSTKNTISTIKINNFTSDRYNSSTITSNEVKLSKTEQYSDGQMTNFNQLSHEYNQNPLNKVTILHNNLSKYIPSQLTNRNLSSFSPTISLGSIESPNLSVPSSDLYNHSYCDDIIIQNSENNDSSFRDNESLFVRINKQEKTNSRNIDYTKQTVTAL</sequence>
<evidence type="ECO:0000256" key="8">
    <source>
        <dbReference type="ARBA" id="ARBA00023136"/>
    </source>
</evidence>
<keyword evidence="4 13" id="KW-0812">Transmembrane</keyword>
<keyword evidence="8 13" id="KW-0472">Membrane</keyword>
<feature type="transmembrane region" description="Helical" evidence="13">
    <location>
        <begin position="687"/>
        <end position="708"/>
    </location>
</feature>
<dbReference type="InterPro" id="IPR001828">
    <property type="entry name" value="ANF_lig-bd_rcpt"/>
</dbReference>
<accession>A0A5K4F494</accession>
<proteinExistence type="inferred from homology"/>
<dbReference type="FunCoup" id="A0A5K4F494">
    <property type="interactions" value="248"/>
</dbReference>
<dbReference type="PROSITE" id="PS50259">
    <property type="entry name" value="G_PROTEIN_RECEP_F3_4"/>
    <property type="match status" value="1"/>
</dbReference>
<evidence type="ECO:0000256" key="1">
    <source>
        <dbReference type="ARBA" id="ARBA00004651"/>
    </source>
</evidence>
<feature type="transmembrane region" description="Helical" evidence="13">
    <location>
        <begin position="837"/>
        <end position="866"/>
    </location>
</feature>
<dbReference type="CDD" id="cd15934">
    <property type="entry name" value="7tmC_mGluRs_group2_3"/>
    <property type="match status" value="1"/>
</dbReference>
<dbReference type="Gene3D" id="3.40.50.2300">
    <property type="match status" value="2"/>
</dbReference>
<dbReference type="Pfam" id="PF01094">
    <property type="entry name" value="ANF_receptor"/>
    <property type="match status" value="1"/>
</dbReference>
<dbReference type="CDD" id="cd06362">
    <property type="entry name" value="PBP1_mGluR"/>
    <property type="match status" value="1"/>
</dbReference>
<feature type="transmembrane region" description="Helical" evidence="13">
    <location>
        <begin position="654"/>
        <end position="675"/>
    </location>
</feature>
<dbReference type="InterPro" id="IPR028082">
    <property type="entry name" value="Peripla_BP_I"/>
</dbReference>
<evidence type="ECO:0000256" key="10">
    <source>
        <dbReference type="ARBA" id="ARBA00023180"/>
    </source>
</evidence>